<sequence length="234" mass="26482">MEEPTNTASRIFTECNRRSSVLRNDSIAGTTALKDLVSEQFLWILENAHSKSRIATATRMEVVILAVHHRARTVGSEAKVPYISPLYTSPISECSDPEHDTESEHSHPASEVYTQHSHSAGNQVFTSNHRTQREAYPRRNIPWSLSSGHYMQNSFHAYLVSGQTFMTTHLILHLVAKLARPLLVRRMGNLQIVSISRIVHRTHGRPLVFSKDSTAALRDLIAEYRGYLLPNLEM</sequence>
<organism evidence="2 3">
    <name type="scientific">Armillaria novae-zelandiae</name>
    <dbReference type="NCBI Taxonomy" id="153914"/>
    <lineage>
        <taxon>Eukaryota</taxon>
        <taxon>Fungi</taxon>
        <taxon>Dikarya</taxon>
        <taxon>Basidiomycota</taxon>
        <taxon>Agaricomycotina</taxon>
        <taxon>Agaricomycetes</taxon>
        <taxon>Agaricomycetidae</taxon>
        <taxon>Agaricales</taxon>
        <taxon>Marasmiineae</taxon>
        <taxon>Physalacriaceae</taxon>
        <taxon>Armillaria</taxon>
    </lineage>
</organism>
<keyword evidence="3" id="KW-1185">Reference proteome</keyword>
<evidence type="ECO:0000313" key="2">
    <source>
        <dbReference type="EMBL" id="KAK0473033.1"/>
    </source>
</evidence>
<proteinExistence type="predicted"/>
<evidence type="ECO:0000256" key="1">
    <source>
        <dbReference type="SAM" id="MobiDB-lite"/>
    </source>
</evidence>
<dbReference type="AlphaFoldDB" id="A0AA39NX49"/>
<reference evidence="2" key="1">
    <citation type="submission" date="2023-06" db="EMBL/GenBank/DDBJ databases">
        <authorList>
            <consortium name="Lawrence Berkeley National Laboratory"/>
            <person name="Ahrendt S."/>
            <person name="Sahu N."/>
            <person name="Indic B."/>
            <person name="Wong-Bajracharya J."/>
            <person name="Merenyi Z."/>
            <person name="Ke H.-M."/>
            <person name="Monk M."/>
            <person name="Kocsube S."/>
            <person name="Drula E."/>
            <person name="Lipzen A."/>
            <person name="Balint B."/>
            <person name="Henrissat B."/>
            <person name="Andreopoulos B."/>
            <person name="Martin F.M."/>
            <person name="Harder C.B."/>
            <person name="Rigling D."/>
            <person name="Ford K.L."/>
            <person name="Foster G.D."/>
            <person name="Pangilinan J."/>
            <person name="Papanicolaou A."/>
            <person name="Barry K."/>
            <person name="LaButti K."/>
            <person name="Viragh M."/>
            <person name="Koriabine M."/>
            <person name="Yan M."/>
            <person name="Riley R."/>
            <person name="Champramary S."/>
            <person name="Plett K.L."/>
            <person name="Tsai I.J."/>
            <person name="Slot J."/>
            <person name="Sipos G."/>
            <person name="Plett J."/>
            <person name="Nagy L.G."/>
            <person name="Grigoriev I.V."/>
        </authorList>
    </citation>
    <scope>NUCLEOTIDE SEQUENCE</scope>
    <source>
        <strain evidence="2">ICMP 16352</strain>
    </source>
</reference>
<gene>
    <name evidence="2" type="ORF">IW261DRAFT_1505466</name>
</gene>
<feature type="compositionally biased region" description="Basic and acidic residues" evidence="1">
    <location>
        <begin position="96"/>
        <end position="108"/>
    </location>
</feature>
<dbReference type="Proteomes" id="UP001175227">
    <property type="component" value="Unassembled WGS sequence"/>
</dbReference>
<protein>
    <submittedName>
        <fullName evidence="2">Uncharacterized protein</fullName>
    </submittedName>
</protein>
<feature type="region of interest" description="Disordered" evidence="1">
    <location>
        <begin position="93"/>
        <end position="119"/>
    </location>
</feature>
<comment type="caution">
    <text evidence="2">The sequence shown here is derived from an EMBL/GenBank/DDBJ whole genome shotgun (WGS) entry which is preliminary data.</text>
</comment>
<dbReference type="EMBL" id="JAUEPR010000035">
    <property type="protein sequence ID" value="KAK0473033.1"/>
    <property type="molecule type" value="Genomic_DNA"/>
</dbReference>
<accession>A0AA39NX49</accession>
<evidence type="ECO:0000313" key="3">
    <source>
        <dbReference type="Proteomes" id="UP001175227"/>
    </source>
</evidence>
<name>A0AA39NX49_9AGAR</name>